<sequence>MKLKPLHDEVARKISLPLAPAKGHRIAHRKSIQAIKKAYQIMVSL</sequence>
<dbReference type="KEGG" id="nhl:Nhal_1037"/>
<dbReference type="Proteomes" id="UP000001844">
    <property type="component" value="Chromosome"/>
</dbReference>
<dbReference type="STRING" id="472759.Nhal_1037"/>
<dbReference type="HOGENOM" id="CLU_3202554_0_0_6"/>
<dbReference type="AlphaFoldDB" id="D5BYZ7"/>
<keyword evidence="2" id="KW-1185">Reference proteome</keyword>
<dbReference type="EMBL" id="CP001798">
    <property type="protein sequence ID" value="ADE14210.1"/>
    <property type="molecule type" value="Genomic_DNA"/>
</dbReference>
<evidence type="ECO:0000313" key="1">
    <source>
        <dbReference type="EMBL" id="ADE14210.1"/>
    </source>
</evidence>
<gene>
    <name evidence="1" type="ordered locus">Nhal_1037</name>
</gene>
<proteinExistence type="predicted"/>
<evidence type="ECO:0000313" key="2">
    <source>
        <dbReference type="Proteomes" id="UP000001844"/>
    </source>
</evidence>
<protein>
    <submittedName>
        <fullName evidence="1">Uncharacterized protein</fullName>
    </submittedName>
</protein>
<reference evidence="2" key="1">
    <citation type="submission" date="2010-04" db="EMBL/GenBank/DDBJ databases">
        <title>Complete genome sequence of Nitrosococcus halophilus Nc4, a salt-adapted, aerobic obligate ammonia-oxidizing sulfur purple bacterium.</title>
        <authorList>
            <consortium name="US DOE Joint Genome Institute"/>
            <person name="Campbell M.A."/>
            <person name="Malfatti S.A."/>
            <person name="Chain P.S.G."/>
            <person name="Heidelberg J.F."/>
            <person name="Ward B.B."/>
            <person name="Klotz M.G."/>
        </authorList>
    </citation>
    <scope>NUCLEOTIDE SEQUENCE [LARGE SCALE GENOMIC DNA]</scope>
    <source>
        <strain evidence="2">Nc4</strain>
    </source>
</reference>
<name>D5BYZ7_NITHN</name>
<accession>D5BYZ7</accession>
<organism evidence="1 2">
    <name type="scientific">Nitrosococcus halophilus (strain Nc4)</name>
    <dbReference type="NCBI Taxonomy" id="472759"/>
    <lineage>
        <taxon>Bacteria</taxon>
        <taxon>Pseudomonadati</taxon>
        <taxon>Pseudomonadota</taxon>
        <taxon>Gammaproteobacteria</taxon>
        <taxon>Chromatiales</taxon>
        <taxon>Chromatiaceae</taxon>
        <taxon>Nitrosococcus</taxon>
    </lineage>
</organism>